<comment type="caution">
    <text evidence="1">The sequence shown here is derived from an EMBL/GenBank/DDBJ whole genome shotgun (WGS) entry which is preliminary data.</text>
</comment>
<evidence type="ECO:0000313" key="1">
    <source>
        <dbReference type="EMBL" id="GFS52207.1"/>
    </source>
</evidence>
<protein>
    <submittedName>
        <fullName evidence="1">Uncharacterized protein</fullName>
    </submittedName>
</protein>
<sequence length="112" mass="12630">MGMVKELETLVPPALTGSNVYGAWRPVNLYRNTKSPNQTFMHRKISSPFCGPAWSIMNSSRETRRRKLDERCRKLQIKQTALINSSGLILLHGRDGPHISVGSQQKIQKLGN</sequence>
<proteinExistence type="predicted"/>
<dbReference type="Proteomes" id="UP000886998">
    <property type="component" value="Unassembled WGS sequence"/>
</dbReference>
<dbReference type="AlphaFoldDB" id="A0A8X6JQL3"/>
<reference evidence="1" key="1">
    <citation type="submission" date="2020-08" db="EMBL/GenBank/DDBJ databases">
        <title>Multicomponent nature underlies the extraordinary mechanical properties of spider dragline silk.</title>
        <authorList>
            <person name="Kono N."/>
            <person name="Nakamura H."/>
            <person name="Mori M."/>
            <person name="Yoshida Y."/>
            <person name="Ohtoshi R."/>
            <person name="Malay A.D."/>
            <person name="Moran D.A.P."/>
            <person name="Tomita M."/>
            <person name="Numata K."/>
            <person name="Arakawa K."/>
        </authorList>
    </citation>
    <scope>NUCLEOTIDE SEQUENCE</scope>
</reference>
<accession>A0A8X6JQL3</accession>
<gene>
    <name evidence="1" type="ORF">TNIN_206101</name>
</gene>
<keyword evidence="2" id="KW-1185">Reference proteome</keyword>
<dbReference type="EMBL" id="BMAV01026656">
    <property type="protein sequence ID" value="GFS52207.1"/>
    <property type="molecule type" value="Genomic_DNA"/>
</dbReference>
<organism evidence="1 2">
    <name type="scientific">Trichonephila inaurata madagascariensis</name>
    <dbReference type="NCBI Taxonomy" id="2747483"/>
    <lineage>
        <taxon>Eukaryota</taxon>
        <taxon>Metazoa</taxon>
        <taxon>Ecdysozoa</taxon>
        <taxon>Arthropoda</taxon>
        <taxon>Chelicerata</taxon>
        <taxon>Arachnida</taxon>
        <taxon>Araneae</taxon>
        <taxon>Araneomorphae</taxon>
        <taxon>Entelegynae</taxon>
        <taxon>Araneoidea</taxon>
        <taxon>Nephilidae</taxon>
        <taxon>Trichonephila</taxon>
        <taxon>Trichonephila inaurata</taxon>
    </lineage>
</organism>
<name>A0A8X6JQL3_9ARAC</name>
<evidence type="ECO:0000313" key="2">
    <source>
        <dbReference type="Proteomes" id="UP000886998"/>
    </source>
</evidence>